<comment type="caution">
    <text evidence="2">The sequence shown here is derived from an EMBL/GenBank/DDBJ whole genome shotgun (WGS) entry which is preliminary data.</text>
</comment>
<sequence>MEVSIWPPPFPHTGVAPVLTDEAGLNGGKSRMDTLHNGKRILADVEQAEAEATAAHANPAGKRRVYGGTSFGQVPAALAEQEAALSACDDASAQAGAQRREQSSRARDARKTERLRLVN</sequence>
<reference evidence="3" key="1">
    <citation type="journal article" date="2019" name="Int. J. Syst. Evol. Microbiol.">
        <title>The Global Catalogue of Microorganisms (GCM) 10K type strain sequencing project: providing services to taxonomists for standard genome sequencing and annotation.</title>
        <authorList>
            <consortium name="The Broad Institute Genomics Platform"/>
            <consortium name="The Broad Institute Genome Sequencing Center for Infectious Disease"/>
            <person name="Wu L."/>
            <person name="Ma J."/>
        </authorList>
    </citation>
    <scope>NUCLEOTIDE SEQUENCE [LARGE SCALE GENOMIC DNA]</scope>
    <source>
        <strain evidence="3">CCUG 56042</strain>
    </source>
</reference>
<feature type="region of interest" description="Disordered" evidence="1">
    <location>
        <begin position="89"/>
        <end position="119"/>
    </location>
</feature>
<protein>
    <submittedName>
        <fullName evidence="2">Uncharacterized protein</fullName>
    </submittedName>
</protein>
<evidence type="ECO:0000313" key="3">
    <source>
        <dbReference type="Proteomes" id="UP001596103"/>
    </source>
</evidence>
<organism evidence="2 3">
    <name type="scientific">Paraburkholderia denitrificans</name>
    <dbReference type="NCBI Taxonomy" id="694025"/>
    <lineage>
        <taxon>Bacteria</taxon>
        <taxon>Pseudomonadati</taxon>
        <taxon>Pseudomonadota</taxon>
        <taxon>Betaproteobacteria</taxon>
        <taxon>Burkholderiales</taxon>
        <taxon>Burkholderiaceae</taxon>
        <taxon>Paraburkholderia</taxon>
    </lineage>
</organism>
<feature type="compositionally biased region" description="Basic and acidic residues" evidence="1">
    <location>
        <begin position="98"/>
        <end position="119"/>
    </location>
</feature>
<proteinExistence type="predicted"/>
<evidence type="ECO:0000256" key="1">
    <source>
        <dbReference type="SAM" id="MobiDB-lite"/>
    </source>
</evidence>
<gene>
    <name evidence="2" type="ORF">ACFPTO_22640</name>
</gene>
<keyword evidence="3" id="KW-1185">Reference proteome</keyword>
<evidence type="ECO:0000313" key="2">
    <source>
        <dbReference type="EMBL" id="MFC5431580.1"/>
    </source>
</evidence>
<dbReference type="EMBL" id="JBHSMP010000038">
    <property type="protein sequence ID" value="MFC5431580.1"/>
    <property type="molecule type" value="Genomic_DNA"/>
</dbReference>
<accession>A0ABW0JFD7</accession>
<dbReference type="Proteomes" id="UP001596103">
    <property type="component" value="Unassembled WGS sequence"/>
</dbReference>
<name>A0ABW0JFD7_9BURK</name>
<dbReference type="RefSeq" id="WP_377714923.1">
    <property type="nucleotide sequence ID" value="NZ_JBHSMP010000038.1"/>
</dbReference>